<keyword evidence="3" id="KW-0813">Transport</keyword>
<evidence type="ECO:0000256" key="8">
    <source>
        <dbReference type="ARBA" id="ARBA00022989"/>
    </source>
</evidence>
<dbReference type="InterPro" id="IPR027417">
    <property type="entry name" value="P-loop_NTPase"/>
</dbReference>
<evidence type="ECO:0000256" key="7">
    <source>
        <dbReference type="ARBA" id="ARBA00022840"/>
    </source>
</evidence>
<dbReference type="Pfam" id="PF00005">
    <property type="entry name" value="ABC_tran"/>
    <property type="match status" value="1"/>
</dbReference>
<comment type="similarity">
    <text evidence="2">Belongs to the ABC transporter superfamily. ABCC family. Conjugate transporter (TC 3.A.1.208) subfamily.</text>
</comment>
<evidence type="ECO:0000256" key="5">
    <source>
        <dbReference type="ARBA" id="ARBA00022737"/>
    </source>
</evidence>
<dbReference type="PROSITE" id="PS50893">
    <property type="entry name" value="ABC_TRANSPORTER_2"/>
    <property type="match status" value="1"/>
</dbReference>
<evidence type="ECO:0000256" key="3">
    <source>
        <dbReference type="ARBA" id="ARBA00022448"/>
    </source>
</evidence>
<dbReference type="InterPro" id="IPR050173">
    <property type="entry name" value="ABC_transporter_C-like"/>
</dbReference>
<evidence type="ECO:0000256" key="6">
    <source>
        <dbReference type="ARBA" id="ARBA00022741"/>
    </source>
</evidence>
<dbReference type="Gene3D" id="3.40.50.300">
    <property type="entry name" value="P-loop containing nucleotide triphosphate hydrolases"/>
    <property type="match status" value="1"/>
</dbReference>
<accession>A0A7S3BHE5</accession>
<evidence type="ECO:0000256" key="1">
    <source>
        <dbReference type="ARBA" id="ARBA00004128"/>
    </source>
</evidence>
<dbReference type="PANTHER" id="PTHR24223:SF443">
    <property type="entry name" value="MULTIDRUG-RESISTANCE LIKE PROTEIN 1, ISOFORM I"/>
    <property type="match status" value="1"/>
</dbReference>
<keyword evidence="9" id="KW-0472">Membrane</keyword>
<dbReference type="InterPro" id="IPR003439">
    <property type="entry name" value="ABC_transporter-like_ATP-bd"/>
</dbReference>
<keyword evidence="8" id="KW-1133">Transmembrane helix</keyword>
<sequence length="338" mass="36220">MDVPRATAGLSLTYALELTMYLKFGTQMFSKLEQHFNSVERVVGYRKERAEPPHETAPDMDKALVAAAWPSKGAVAFEDVTLAYRPGLEPVLRGVSFSVAGGQKVGICGRTGSGKSTMFLALFRLVESQSGRILVDGQDISQIGLNRLRRSLGMIPQDAFLYSDTVRANVDPFGEADDAAVWRALEAVELKAVVSALSGGLDARVDEGGSNFSMGQRQLFCMARALLRGAPLLCMDEATASVDMETDDLIQRTVRTQFAHCTVLTIAHRLNTVMDSDKVIMMSGGKVEEAAAPAVLLERSDSSFKSLVMATGAKSFARLKKIASSASSDNLVGAAPSG</sequence>
<feature type="domain" description="ABC transporter" evidence="10">
    <location>
        <begin position="75"/>
        <end position="309"/>
    </location>
</feature>
<proteinExistence type="inferred from homology"/>
<dbReference type="FunFam" id="3.40.50.300:FF:000163">
    <property type="entry name" value="Multidrug resistance-associated protein member 4"/>
    <property type="match status" value="1"/>
</dbReference>
<protein>
    <recommendedName>
        <fullName evidence="10">ABC transporter domain-containing protein</fullName>
    </recommendedName>
</protein>
<keyword evidence="6" id="KW-0547">Nucleotide-binding</keyword>
<dbReference type="InterPro" id="IPR003593">
    <property type="entry name" value="AAA+_ATPase"/>
</dbReference>
<dbReference type="AlphaFoldDB" id="A0A7S3BHE5"/>
<dbReference type="GO" id="GO:0016887">
    <property type="term" value="F:ATP hydrolysis activity"/>
    <property type="evidence" value="ECO:0007669"/>
    <property type="project" value="InterPro"/>
</dbReference>
<keyword evidence="4" id="KW-0812">Transmembrane</keyword>
<dbReference type="GO" id="GO:0005524">
    <property type="term" value="F:ATP binding"/>
    <property type="evidence" value="ECO:0007669"/>
    <property type="project" value="UniProtKB-KW"/>
</dbReference>
<dbReference type="EMBL" id="HBHY01008405">
    <property type="protein sequence ID" value="CAE0135397.1"/>
    <property type="molecule type" value="Transcribed_RNA"/>
</dbReference>
<dbReference type="CDD" id="cd03244">
    <property type="entry name" value="ABCC_MRP_domain2"/>
    <property type="match status" value="1"/>
</dbReference>
<dbReference type="SUPFAM" id="SSF52540">
    <property type="entry name" value="P-loop containing nucleoside triphosphate hydrolases"/>
    <property type="match status" value="1"/>
</dbReference>
<keyword evidence="5" id="KW-0677">Repeat</keyword>
<dbReference type="SMART" id="SM00382">
    <property type="entry name" value="AAA"/>
    <property type="match status" value="1"/>
</dbReference>
<evidence type="ECO:0000259" key="10">
    <source>
        <dbReference type="PROSITE" id="PS50893"/>
    </source>
</evidence>
<dbReference type="PANTHER" id="PTHR24223">
    <property type="entry name" value="ATP-BINDING CASSETTE SUB-FAMILY C"/>
    <property type="match status" value="1"/>
</dbReference>
<keyword evidence="7" id="KW-0067">ATP-binding</keyword>
<evidence type="ECO:0000256" key="4">
    <source>
        <dbReference type="ARBA" id="ARBA00022692"/>
    </source>
</evidence>
<dbReference type="GO" id="GO:0005774">
    <property type="term" value="C:vacuolar membrane"/>
    <property type="evidence" value="ECO:0007669"/>
    <property type="project" value="UniProtKB-SubCell"/>
</dbReference>
<organism evidence="11">
    <name type="scientific">Prasinoderma singulare</name>
    <dbReference type="NCBI Taxonomy" id="676789"/>
    <lineage>
        <taxon>Eukaryota</taxon>
        <taxon>Viridiplantae</taxon>
        <taxon>Prasinodermophyta</taxon>
        <taxon>Prasinodermophyceae</taxon>
        <taxon>Prasinodermales</taxon>
        <taxon>Prasinodermaceae</taxon>
        <taxon>Prasinoderma</taxon>
    </lineage>
</organism>
<evidence type="ECO:0000256" key="2">
    <source>
        <dbReference type="ARBA" id="ARBA00009726"/>
    </source>
</evidence>
<gene>
    <name evidence="11" type="ORF">PSIN1315_LOCUS5411</name>
</gene>
<comment type="subcellular location">
    <subcellularLocation>
        <location evidence="1">Vacuole membrane</location>
        <topology evidence="1">Multi-pass membrane protein</topology>
    </subcellularLocation>
</comment>
<reference evidence="11" key="1">
    <citation type="submission" date="2021-01" db="EMBL/GenBank/DDBJ databases">
        <authorList>
            <person name="Corre E."/>
            <person name="Pelletier E."/>
            <person name="Niang G."/>
            <person name="Scheremetjew M."/>
            <person name="Finn R."/>
            <person name="Kale V."/>
            <person name="Holt S."/>
            <person name="Cochrane G."/>
            <person name="Meng A."/>
            <person name="Brown T."/>
            <person name="Cohen L."/>
        </authorList>
    </citation>
    <scope>NUCLEOTIDE SEQUENCE</scope>
    <source>
        <strain evidence="11">RCC927</strain>
    </source>
</reference>
<evidence type="ECO:0000313" key="11">
    <source>
        <dbReference type="EMBL" id="CAE0135397.1"/>
    </source>
</evidence>
<evidence type="ECO:0000256" key="9">
    <source>
        <dbReference type="ARBA" id="ARBA00023136"/>
    </source>
</evidence>
<dbReference type="GO" id="GO:0042626">
    <property type="term" value="F:ATPase-coupled transmembrane transporter activity"/>
    <property type="evidence" value="ECO:0007669"/>
    <property type="project" value="TreeGrafter"/>
</dbReference>
<name>A0A7S3BHE5_9VIRI</name>